<reference evidence="1 2" key="1">
    <citation type="submission" date="2017-02" db="EMBL/GenBank/DDBJ databases">
        <title>Genome sequence of the nitrite-oxidizing bacterium Nitrobacter vulgaris strain Ab1.</title>
        <authorList>
            <person name="Mellbye B.L."/>
            <person name="Davis E.W."/>
            <person name="Spieck E."/>
            <person name="Chang J.H."/>
            <person name="Bottomley P.J."/>
            <person name="Sayavedra-Soto L.A."/>
        </authorList>
    </citation>
    <scope>NUCLEOTIDE SEQUENCE [LARGE SCALE GENOMIC DNA]</scope>
    <source>
        <strain evidence="1 2">Ab1</strain>
    </source>
</reference>
<protein>
    <submittedName>
        <fullName evidence="1">Uncharacterized protein</fullName>
    </submittedName>
</protein>
<dbReference type="EMBL" id="MWPQ01000039">
    <property type="protein sequence ID" value="OPH83131.1"/>
    <property type="molecule type" value="Genomic_DNA"/>
</dbReference>
<organism evidence="1 2">
    <name type="scientific">Nitrobacter vulgaris</name>
    <dbReference type="NCBI Taxonomy" id="29421"/>
    <lineage>
        <taxon>Bacteria</taxon>
        <taxon>Pseudomonadati</taxon>
        <taxon>Pseudomonadota</taxon>
        <taxon>Alphaproteobacteria</taxon>
        <taxon>Hyphomicrobiales</taxon>
        <taxon>Nitrobacteraceae</taxon>
        <taxon>Nitrobacter</taxon>
    </lineage>
</organism>
<name>A0A1V4HYS5_NITVU</name>
<dbReference type="AlphaFoldDB" id="A0A1V4HYS5"/>
<dbReference type="OrthoDB" id="9781481at2"/>
<proteinExistence type="predicted"/>
<dbReference type="Proteomes" id="UP000189940">
    <property type="component" value="Unassembled WGS sequence"/>
</dbReference>
<evidence type="ECO:0000313" key="2">
    <source>
        <dbReference type="Proteomes" id="UP000189940"/>
    </source>
</evidence>
<accession>A0A1V4HYS5</accession>
<sequence>MFLKPTMITAFAERVGHPFANAYKSELDPAVYESLFDLARTTRNKISDLRPRNMTDVQCFMWTSVEYTEDDKQDLLEARADEHH</sequence>
<keyword evidence="2" id="KW-1185">Reference proteome</keyword>
<comment type="caution">
    <text evidence="1">The sequence shown here is derived from an EMBL/GenBank/DDBJ whole genome shotgun (WGS) entry which is preliminary data.</text>
</comment>
<dbReference type="STRING" id="29421.B2M20_09140"/>
<gene>
    <name evidence="1" type="ORF">B2M20_09140</name>
</gene>
<dbReference type="RefSeq" id="WP_079446728.1">
    <property type="nucleotide sequence ID" value="NZ_MWPQ01000039.1"/>
</dbReference>
<evidence type="ECO:0000313" key="1">
    <source>
        <dbReference type="EMBL" id="OPH83131.1"/>
    </source>
</evidence>